<dbReference type="InterPro" id="IPR011009">
    <property type="entry name" value="Kinase-like_dom_sf"/>
</dbReference>
<dbReference type="InterPro" id="IPR008271">
    <property type="entry name" value="Ser/Thr_kinase_AS"/>
</dbReference>
<comment type="caution">
    <text evidence="10">The sequence shown here is derived from an EMBL/GenBank/DDBJ whole genome shotgun (WGS) entry which is preliminary data.</text>
</comment>
<keyword evidence="4 7" id="KW-0547">Nucleotide-binding</keyword>
<feature type="compositionally biased region" description="Polar residues" evidence="8">
    <location>
        <begin position="1"/>
        <end position="11"/>
    </location>
</feature>
<protein>
    <recommendedName>
        <fullName evidence="9">Protein kinase domain-containing protein</fullName>
    </recommendedName>
</protein>
<evidence type="ECO:0000259" key="9">
    <source>
        <dbReference type="PROSITE" id="PS50011"/>
    </source>
</evidence>
<feature type="binding site" evidence="7">
    <location>
        <position position="1588"/>
    </location>
    <ligand>
        <name>ATP</name>
        <dbReference type="ChEBI" id="CHEBI:30616"/>
    </ligand>
</feature>
<dbReference type="PROSITE" id="PS00107">
    <property type="entry name" value="PROTEIN_KINASE_ATP"/>
    <property type="match status" value="1"/>
</dbReference>
<feature type="domain" description="Protein kinase" evidence="9">
    <location>
        <begin position="1559"/>
        <end position="1839"/>
    </location>
</feature>
<feature type="compositionally biased region" description="Polar residues" evidence="8">
    <location>
        <begin position="1729"/>
        <end position="1740"/>
    </location>
</feature>
<feature type="compositionally biased region" description="Polar residues" evidence="8">
    <location>
        <begin position="1481"/>
        <end position="1490"/>
    </location>
</feature>
<dbReference type="InterPro" id="IPR050538">
    <property type="entry name" value="MAP_kinase_kinase_kinase"/>
</dbReference>
<dbReference type="SUPFAM" id="SSF56112">
    <property type="entry name" value="Protein kinase-like (PK-like)"/>
    <property type="match status" value="1"/>
</dbReference>
<dbReference type="InterPro" id="IPR000719">
    <property type="entry name" value="Prot_kinase_dom"/>
</dbReference>
<evidence type="ECO:0000313" key="10">
    <source>
        <dbReference type="EMBL" id="CAE6392728.1"/>
    </source>
</evidence>
<dbReference type="PANTHER" id="PTHR48016:SF32">
    <property type="entry name" value="MITOGEN-ACTIVATED PROTEIN KINASE KINASE KINASE 4"/>
    <property type="match status" value="1"/>
</dbReference>
<evidence type="ECO:0000256" key="2">
    <source>
        <dbReference type="ARBA" id="ARBA00022527"/>
    </source>
</evidence>
<dbReference type="SMART" id="SM00220">
    <property type="entry name" value="S_TKc"/>
    <property type="match status" value="1"/>
</dbReference>
<proteinExistence type="inferred from homology"/>
<accession>A0A8H3A1M4</accession>
<evidence type="ECO:0000256" key="1">
    <source>
        <dbReference type="ARBA" id="ARBA00006529"/>
    </source>
</evidence>
<dbReference type="PROSITE" id="PS50011">
    <property type="entry name" value="PROTEIN_KINASE_DOM"/>
    <property type="match status" value="1"/>
</dbReference>
<feature type="compositionally biased region" description="Low complexity" evidence="8">
    <location>
        <begin position="1718"/>
        <end position="1728"/>
    </location>
</feature>
<feature type="region of interest" description="Disordered" evidence="8">
    <location>
        <begin position="1456"/>
        <end position="1499"/>
    </location>
</feature>
<comment type="similarity">
    <text evidence="1">Belongs to the protein kinase superfamily. STE Ser/Thr protein kinase family. MAP kinase kinase kinase subfamily.</text>
</comment>
<dbReference type="Gene3D" id="1.10.510.10">
    <property type="entry name" value="Transferase(Phosphotransferase) domain 1"/>
    <property type="match status" value="1"/>
</dbReference>
<feature type="region of interest" description="Disordered" evidence="8">
    <location>
        <begin position="471"/>
        <end position="582"/>
    </location>
</feature>
<evidence type="ECO:0000256" key="5">
    <source>
        <dbReference type="ARBA" id="ARBA00022777"/>
    </source>
</evidence>
<organism evidence="10 11">
    <name type="scientific">Rhizoctonia solani</name>
    <dbReference type="NCBI Taxonomy" id="456999"/>
    <lineage>
        <taxon>Eukaryota</taxon>
        <taxon>Fungi</taxon>
        <taxon>Dikarya</taxon>
        <taxon>Basidiomycota</taxon>
        <taxon>Agaricomycotina</taxon>
        <taxon>Agaricomycetes</taxon>
        <taxon>Cantharellales</taxon>
        <taxon>Ceratobasidiaceae</taxon>
        <taxon>Rhizoctonia</taxon>
    </lineage>
</organism>
<name>A0A8H3A1M4_9AGAM</name>
<dbReference type="PANTHER" id="PTHR48016">
    <property type="entry name" value="MAP KINASE KINASE KINASE SSK2-RELATED-RELATED"/>
    <property type="match status" value="1"/>
</dbReference>
<keyword evidence="3" id="KW-0808">Transferase</keyword>
<feature type="region of interest" description="Disordered" evidence="8">
    <location>
        <begin position="1715"/>
        <end position="1741"/>
    </location>
</feature>
<evidence type="ECO:0000256" key="3">
    <source>
        <dbReference type="ARBA" id="ARBA00022679"/>
    </source>
</evidence>
<sequence>MPSTSSETPLMSSVNSSPSSSPYDLPSGRSEYRSSPWSSRWSRSLLFVAFLILNNIAWSYFYTQSGPSSLAWYSQPPAKHQDVAPITHPGSGHKSSRPNHSVVSPRLETIEIIMVMVGADSATEGAMTIKSAIMHASRPLSFRLICSDDAIPIIKHKLSLFSRPAYSVDVAFYPMTLDAIKARADRAGVGTKYFAGMGGLVKVFLHELLPGVERAIFVDTDMLFVIDPVLLWNTFSTLKPEQMVAFPTLGPKSDASRICTCVMLLNLSVMRDYKRPFMSSTLLPSWSKNGISGKAIEKALSGDGLIRDVDRTKFLKFNPKDPLFGDQGIYHIIWTHFPELFAHLSLRWDITHCRQGYGLKLGHWKDGDGEEMSETDQVKSQFYAEEAPEKHDQLLPGILHFNCQNKPIVWDFDENYVENTWSSMITMITRYKWIWLNRGDGSASVRNIVVQNVRFEDERAAEEERLSRLALEEGGVATMPRGGRPPHKHTPTLQHIPDEIEDADDEKDSSQLWERETPYPPPNIRHNSYTGIPSTSSPSSRFKLRSPSSYNASSAYGSPSSMFSSSGSSIRAPRSAQTSGSAYAQFTKKYRDKVADDDLYDPNQLFQRGLGQLIDQGDSDDDDLAINAGSAYSTVDVEPFVDSDGQEPTSADRERLEWQTMLMSVLDSEVLRSETTRIGRALEPNVGERSIRNINIWLGVRAKLRGHTEAQESERLNDKRLRLVDPVLEEVLGFKLGGEDGPPVSSTEAIKIINPLLKRLEKAQSLYPSLAAMQTAKVVCAEPEFKARAETLIQWSNMFSMLSNSIAMLKRWTGSDTLDVTVPTTAGSVPIRPQHDGRSSAVEKPEATSFVERILKEDTLQMSFEKGSLQTLSSCIQRAKEMHITNGKYIHDLGLPKLQNELEMIISFPTRLVKETIKVRLESFQNVADPNLLQLEQMMENFMVSIGLACMLKREYEDLAAPDPDHWWDVSSGIDEEYDKVILDAMRTFFRLMNKKLKSGLKGINFKETEFLEGHWKMFDEVASSIDSGSLVVAERLCSSTNRIMNRVVVHLDEQLKFPMQSQDRAKNKFREGISSAKERDQPMTKRQIENWYAKVLDGVRLRYRKLQRYARGLSQRLSNSAEYSLEATNLEFLINTLVDANYFLVYYEALQAEGCYIIAHPSLQEQPEQLKHILSRAYHVRVLNPDDQTTAAAARALARKGDISDTGEEEIDSALAPYVLVLSPSEPFVWHGVVVVLSDLPPLELELPPKRIRLISDGLPGSLARSKANFSSLFQISGDELSDDEEVLDYTPQCVIEQMAHLPIVQREIRRITKGANKLAESIVSSVKIVTDAVGNSEGCQELLENWFKLASEQGQHSLKYMDREEALVFNRTLAGLAIDWVSFICDFCDPTDRKTFRWAVYALEFAMSRTRGRNILRIPPESFRLLQRKVSGLMTLLVSHFDLLGARASIEREREEQMRKKERMQQASQFDYDTESSDQSDTQPNAALQQHEETNNRRVRAHVFREEVRAELDAIEQRRQEIETEQHMVGRVLNIERPEDQSLANLAASSSNVSMRWQQGRFVGSGAFGSVYCAVNLDSGTLMAVKEVRFKDPSSISQLYKQVRDELSVMEMLHHPNIVEYYGIEVHRDKVYIFEEFCSGGSLADSLSNGRIEDETVIQVYTLQLLEGLEYLHGKGIVHRDIKPDNLLLDHTGMIKFADFGAAKVLAKNQRSIQLNSRSRNPSRRSTTQQGKQNSLTGTPMYMAPEIINNESVGRHGAMDIWSIGCVILECCTGRKPWSNLDNEWAIMFHIGQAKTAPPLPTTDQLSHWGVNFLEQCLIVNARLRPTATDLLSHPWLVSFREYMSEYEAAALPTPSLTATTMPSLPYDMTQMARQAMILEEQEIQEMADDSPEPSPDGATVGEYSDETEQIRAFRDVEKSFLNGTTA</sequence>
<dbReference type="PROSITE" id="PS00108">
    <property type="entry name" value="PROTEIN_KINASE_ST"/>
    <property type="match status" value="1"/>
</dbReference>
<feature type="region of interest" description="Disordered" evidence="8">
    <location>
        <begin position="1887"/>
        <end position="1910"/>
    </location>
</feature>
<evidence type="ECO:0000256" key="8">
    <source>
        <dbReference type="SAM" id="MobiDB-lite"/>
    </source>
</evidence>
<dbReference type="Pfam" id="PF00069">
    <property type="entry name" value="Pkinase"/>
    <property type="match status" value="1"/>
</dbReference>
<evidence type="ECO:0000256" key="4">
    <source>
        <dbReference type="ARBA" id="ARBA00022741"/>
    </source>
</evidence>
<dbReference type="SUPFAM" id="SSF53448">
    <property type="entry name" value="Nucleotide-diphospho-sugar transferases"/>
    <property type="match status" value="1"/>
</dbReference>
<feature type="region of interest" description="Disordered" evidence="8">
    <location>
        <begin position="1"/>
        <end position="28"/>
    </location>
</feature>
<reference evidence="10" key="1">
    <citation type="submission" date="2021-01" db="EMBL/GenBank/DDBJ databases">
        <authorList>
            <person name="Kaushik A."/>
        </authorList>
    </citation>
    <scope>NUCLEOTIDE SEQUENCE</scope>
    <source>
        <strain evidence="10">AG1-1C</strain>
    </source>
</reference>
<evidence type="ECO:0000256" key="7">
    <source>
        <dbReference type="PROSITE-ProRule" id="PRU10141"/>
    </source>
</evidence>
<feature type="compositionally biased region" description="Polar residues" evidence="8">
    <location>
        <begin position="525"/>
        <end position="540"/>
    </location>
</feature>
<dbReference type="Proteomes" id="UP000663846">
    <property type="component" value="Unassembled WGS sequence"/>
</dbReference>
<dbReference type="CDD" id="cd06626">
    <property type="entry name" value="STKc_MEKK4"/>
    <property type="match status" value="1"/>
</dbReference>
<dbReference type="InterPro" id="IPR029044">
    <property type="entry name" value="Nucleotide-diphossugar_trans"/>
</dbReference>
<feature type="compositionally biased region" description="Low complexity" evidence="8">
    <location>
        <begin position="546"/>
        <end position="569"/>
    </location>
</feature>
<evidence type="ECO:0000256" key="6">
    <source>
        <dbReference type="ARBA" id="ARBA00022840"/>
    </source>
</evidence>
<gene>
    <name evidence="10" type="ORF">RDB_LOCUS46160</name>
</gene>
<dbReference type="GO" id="GO:0004674">
    <property type="term" value="F:protein serine/threonine kinase activity"/>
    <property type="evidence" value="ECO:0007669"/>
    <property type="project" value="UniProtKB-KW"/>
</dbReference>
<dbReference type="GO" id="GO:0005524">
    <property type="term" value="F:ATP binding"/>
    <property type="evidence" value="ECO:0007669"/>
    <property type="project" value="UniProtKB-UniRule"/>
</dbReference>
<keyword evidence="5" id="KW-0418">Kinase</keyword>
<keyword evidence="2" id="KW-0723">Serine/threonine-protein kinase</keyword>
<dbReference type="EMBL" id="CAJMWS010000294">
    <property type="protein sequence ID" value="CAE6392728.1"/>
    <property type="molecule type" value="Genomic_DNA"/>
</dbReference>
<dbReference type="Gene3D" id="3.90.550.10">
    <property type="entry name" value="Spore Coat Polysaccharide Biosynthesis Protein SpsA, Chain A"/>
    <property type="match status" value="1"/>
</dbReference>
<evidence type="ECO:0000313" key="11">
    <source>
        <dbReference type="Proteomes" id="UP000663846"/>
    </source>
</evidence>
<dbReference type="GO" id="GO:0038066">
    <property type="term" value="P:p38MAPK cascade"/>
    <property type="evidence" value="ECO:0007669"/>
    <property type="project" value="TreeGrafter"/>
</dbReference>
<dbReference type="InterPro" id="IPR017441">
    <property type="entry name" value="Protein_kinase_ATP_BS"/>
</dbReference>
<feature type="compositionally biased region" description="Low complexity" evidence="8">
    <location>
        <begin position="12"/>
        <end position="28"/>
    </location>
</feature>
<keyword evidence="6 7" id="KW-0067">ATP-binding</keyword>